<dbReference type="Gene3D" id="3.60.15.10">
    <property type="entry name" value="Ribonuclease Z/Hydroxyacylglutathione hydrolase-like"/>
    <property type="match status" value="1"/>
</dbReference>
<dbReference type="InterPro" id="IPR052533">
    <property type="entry name" value="WalJ/YycJ-like"/>
</dbReference>
<sequence>MATPGRIRDTRFRHGWRQAMIRFASLGSGSKGNATLIEYHGTRLLVDCGFAVKEAEARLQRLGIAPDSLDAILVTHEHGDHLGGVARYARRHGTPVWITHGTFNAWNDPNVPALQRFSPHDSFRIGGIEVHPYPVPHDAREPCQYVFAAGGQRLGILSDAGHVTPYMRAMLSDCDALMLECNHDPQMLARGPYPEALKRRVGGGLGHLSNLQSAALLATLGAGRLQHLVLTHLSEVNNSPDLARGAVVAALERDEEWIVCAGQDQGLDWRELA</sequence>
<keyword evidence="4" id="KW-0862">Zinc</keyword>
<evidence type="ECO:0000313" key="6">
    <source>
        <dbReference type="EMBL" id="PPE74238.1"/>
    </source>
</evidence>
<dbReference type="InterPro" id="IPR036866">
    <property type="entry name" value="RibonucZ/Hydroxyglut_hydro"/>
</dbReference>
<evidence type="ECO:0000259" key="5">
    <source>
        <dbReference type="SMART" id="SM00849"/>
    </source>
</evidence>
<evidence type="ECO:0000313" key="7">
    <source>
        <dbReference type="Proteomes" id="UP000238220"/>
    </source>
</evidence>
<keyword evidence="7" id="KW-1185">Reference proteome</keyword>
<dbReference type="SMART" id="SM00849">
    <property type="entry name" value="Lactamase_B"/>
    <property type="match status" value="1"/>
</dbReference>
<comment type="cofactor">
    <cofactor evidence="1">
        <name>Zn(2+)</name>
        <dbReference type="ChEBI" id="CHEBI:29105"/>
    </cofactor>
</comment>
<dbReference type="SUPFAM" id="SSF56281">
    <property type="entry name" value="Metallo-hydrolase/oxidoreductase"/>
    <property type="match status" value="1"/>
</dbReference>
<name>A0A2S5THE5_9GAMM</name>
<dbReference type="AlphaFoldDB" id="A0A2S5THE5"/>
<accession>A0A2S5THE5</accession>
<dbReference type="PANTHER" id="PTHR47619:SF1">
    <property type="entry name" value="EXODEOXYRIBONUCLEASE WALJ"/>
    <property type="match status" value="1"/>
</dbReference>
<comment type="caution">
    <text evidence="6">The sequence shown here is derived from an EMBL/GenBank/DDBJ whole genome shotgun (WGS) entry which is preliminary data.</text>
</comment>
<dbReference type="InterPro" id="IPR001018">
    <property type="entry name" value="Beta-lactamase_class-B_CS"/>
</dbReference>
<dbReference type="PANTHER" id="PTHR47619">
    <property type="entry name" value="METALLO-HYDROLASE YYCJ-RELATED"/>
    <property type="match status" value="1"/>
</dbReference>
<dbReference type="EMBL" id="PSNW01000004">
    <property type="protein sequence ID" value="PPE74238.1"/>
    <property type="molecule type" value="Genomic_DNA"/>
</dbReference>
<evidence type="ECO:0000256" key="2">
    <source>
        <dbReference type="ARBA" id="ARBA00022723"/>
    </source>
</evidence>
<dbReference type="GO" id="GO:0008270">
    <property type="term" value="F:zinc ion binding"/>
    <property type="evidence" value="ECO:0007669"/>
    <property type="project" value="InterPro"/>
</dbReference>
<dbReference type="OrthoDB" id="9803916at2"/>
<reference evidence="6 7" key="1">
    <citation type="submission" date="2018-02" db="EMBL/GenBank/DDBJ databases">
        <title>Genome sequencing of Solimonas sp. HR-BB.</title>
        <authorList>
            <person name="Lee Y."/>
            <person name="Jeon C.O."/>
        </authorList>
    </citation>
    <scope>NUCLEOTIDE SEQUENCE [LARGE SCALE GENOMIC DNA]</scope>
    <source>
        <strain evidence="6 7">HR-BB</strain>
    </source>
</reference>
<feature type="domain" description="Metallo-beta-lactamase" evidence="5">
    <location>
        <begin position="31"/>
        <end position="205"/>
    </location>
</feature>
<gene>
    <name evidence="6" type="ORF">C3942_09420</name>
</gene>
<dbReference type="InterPro" id="IPR001279">
    <property type="entry name" value="Metallo-B-lactamas"/>
</dbReference>
<evidence type="ECO:0000256" key="3">
    <source>
        <dbReference type="ARBA" id="ARBA00022801"/>
    </source>
</evidence>
<dbReference type="Proteomes" id="UP000238220">
    <property type="component" value="Unassembled WGS sequence"/>
</dbReference>
<evidence type="ECO:0000256" key="1">
    <source>
        <dbReference type="ARBA" id="ARBA00001947"/>
    </source>
</evidence>
<dbReference type="GO" id="GO:0017001">
    <property type="term" value="P:antibiotic catabolic process"/>
    <property type="evidence" value="ECO:0007669"/>
    <property type="project" value="InterPro"/>
</dbReference>
<protein>
    <submittedName>
        <fullName evidence="6">MBL fold metallo-hydrolase</fullName>
    </submittedName>
</protein>
<dbReference type="Pfam" id="PF12706">
    <property type="entry name" value="Lactamase_B_2"/>
    <property type="match status" value="1"/>
</dbReference>
<dbReference type="PROSITE" id="PS00743">
    <property type="entry name" value="BETA_LACTAMASE_B_1"/>
    <property type="match status" value="1"/>
</dbReference>
<proteinExistence type="predicted"/>
<organism evidence="6 7">
    <name type="scientific">Solimonas fluminis</name>
    <dbReference type="NCBI Taxonomy" id="2086571"/>
    <lineage>
        <taxon>Bacteria</taxon>
        <taxon>Pseudomonadati</taxon>
        <taxon>Pseudomonadota</taxon>
        <taxon>Gammaproteobacteria</taxon>
        <taxon>Nevskiales</taxon>
        <taxon>Nevskiaceae</taxon>
        <taxon>Solimonas</taxon>
    </lineage>
</organism>
<dbReference type="GO" id="GO:0008800">
    <property type="term" value="F:beta-lactamase activity"/>
    <property type="evidence" value="ECO:0007669"/>
    <property type="project" value="InterPro"/>
</dbReference>
<keyword evidence="3 6" id="KW-0378">Hydrolase</keyword>
<keyword evidence="2" id="KW-0479">Metal-binding</keyword>
<evidence type="ECO:0000256" key="4">
    <source>
        <dbReference type="ARBA" id="ARBA00022833"/>
    </source>
</evidence>